<evidence type="ECO:0000313" key="2">
    <source>
        <dbReference type="EMBL" id="TET13422.1"/>
    </source>
</evidence>
<dbReference type="PANTHER" id="PTHR38755">
    <property type="entry name" value="5,10-METHYLENETETRAHYDROFOLATE REDUCTASE"/>
    <property type="match status" value="1"/>
</dbReference>
<organism evidence="2 3">
    <name type="scientific">Aerophobetes bacterium</name>
    <dbReference type="NCBI Taxonomy" id="2030807"/>
    <lineage>
        <taxon>Bacteria</taxon>
        <taxon>Candidatus Aerophobota</taxon>
    </lineage>
</organism>
<dbReference type="InterPro" id="IPR022026">
    <property type="entry name" value="DUF5981"/>
</dbReference>
<dbReference type="PANTHER" id="PTHR38755:SF1">
    <property type="entry name" value="METHYLENE-TETRAHYDROFOLATE REDUCTASE C-TERMINAL DOMAIN-CONTAINING PROTEIN"/>
    <property type="match status" value="1"/>
</dbReference>
<dbReference type="EMBL" id="SOKJ01000005">
    <property type="protein sequence ID" value="TET13422.1"/>
    <property type="molecule type" value="Genomic_DNA"/>
</dbReference>
<evidence type="ECO:0000313" key="3">
    <source>
        <dbReference type="Proteomes" id="UP000316360"/>
    </source>
</evidence>
<reference evidence="2 3" key="1">
    <citation type="submission" date="2019-03" db="EMBL/GenBank/DDBJ databases">
        <title>Metabolic potential of uncultured bacteria and archaea associated with petroleum seepage in deep-sea sediments.</title>
        <authorList>
            <person name="Dong X."/>
            <person name="Hubert C."/>
        </authorList>
    </citation>
    <scope>NUCLEOTIDE SEQUENCE [LARGE SCALE GENOMIC DNA]</scope>
    <source>
        <strain evidence="2">E44_bin7</strain>
    </source>
</reference>
<evidence type="ECO:0000259" key="1">
    <source>
        <dbReference type="Pfam" id="PF12225"/>
    </source>
</evidence>
<accession>A0A523S5W9</accession>
<dbReference type="Proteomes" id="UP000316360">
    <property type="component" value="Unassembled WGS sequence"/>
</dbReference>
<gene>
    <name evidence="2" type="ORF">E3J84_00065</name>
</gene>
<sequence length="202" mass="22692">MLATQIKPEEEVLAKIFGKRVFVFECIGCEEVYFPREDVEKFIKELEEEITGKVVLDYLCNREFAREYLQAYSSEIKKAEVILVFSCGVGAQIISSLLEGKTVLTGCDTLYLNGFQGLRVQDFDCNQCGECYLNYTGGICPITNCSKGLLNGPCGGAKDGKCEINSEADCAWILIYKRLKKLGKLDILKRILPARDYHKIIS</sequence>
<comment type="caution">
    <text evidence="2">The sequence shown here is derived from an EMBL/GenBank/DDBJ whole genome shotgun (WGS) entry which is preliminary data.</text>
</comment>
<name>A0A523S5W9_UNCAE</name>
<proteinExistence type="predicted"/>
<protein>
    <submittedName>
        <fullName evidence="2">5,10-methylene tetrahydromethanopterin reductase</fullName>
    </submittedName>
</protein>
<dbReference type="Pfam" id="PF12225">
    <property type="entry name" value="DUF5981"/>
    <property type="match status" value="1"/>
</dbReference>
<feature type="domain" description="Methylene-tetrahydrofolate reductase C-terminal-like" evidence="1">
    <location>
        <begin position="106"/>
        <end position="197"/>
    </location>
</feature>
<dbReference type="AlphaFoldDB" id="A0A523S5W9"/>